<evidence type="ECO:0000256" key="2">
    <source>
        <dbReference type="ARBA" id="ARBA00023015"/>
    </source>
</evidence>
<dbReference type="InterPro" id="IPR005650">
    <property type="entry name" value="BlaI_family"/>
</dbReference>
<evidence type="ECO:0000256" key="4">
    <source>
        <dbReference type="ARBA" id="ARBA00023163"/>
    </source>
</evidence>
<dbReference type="Proteomes" id="UP000479531">
    <property type="component" value="Unassembled WGS sequence"/>
</dbReference>
<organism evidence="6 7">
    <name type="scientific">Roseburia intestinalis</name>
    <dbReference type="NCBI Taxonomy" id="166486"/>
    <lineage>
        <taxon>Bacteria</taxon>
        <taxon>Bacillati</taxon>
        <taxon>Bacillota</taxon>
        <taxon>Clostridia</taxon>
        <taxon>Lachnospirales</taxon>
        <taxon>Lachnospiraceae</taxon>
        <taxon>Roseburia</taxon>
    </lineage>
</organism>
<protein>
    <submittedName>
        <fullName evidence="6">Transcriptional regulator</fullName>
    </submittedName>
</protein>
<dbReference type="Proteomes" id="UP000284465">
    <property type="component" value="Unassembled WGS sequence"/>
</dbReference>
<name>A0A3R6DEG9_9FIRM</name>
<reference evidence="6 7" key="1">
    <citation type="submission" date="2018-08" db="EMBL/GenBank/DDBJ databases">
        <title>A genome reference for cultivated species of the human gut microbiota.</title>
        <authorList>
            <person name="Zou Y."/>
            <person name="Xue W."/>
            <person name="Luo G."/>
        </authorList>
    </citation>
    <scope>NUCLEOTIDE SEQUENCE [LARGE SCALE GENOMIC DNA]</scope>
    <source>
        <strain evidence="6 7">AM43-11</strain>
    </source>
</reference>
<dbReference type="Pfam" id="PF03965">
    <property type="entry name" value="Penicillinase_R"/>
    <property type="match status" value="1"/>
</dbReference>
<sequence length="110" mass="13115">MKRLSDAEEMVMSVIWNNDELMSLEEIRKKSYEKYGKDWKPQTVSTFLARLREKGFVSFEKKGRYCFYTPIVCRQEYVKMSYSLMVTRFYCGDAEKMEADVSKEYNLPLA</sequence>
<evidence type="ECO:0000313" key="7">
    <source>
        <dbReference type="Proteomes" id="UP000284465"/>
    </source>
</evidence>
<evidence type="ECO:0000313" key="8">
    <source>
        <dbReference type="Proteomes" id="UP000479531"/>
    </source>
</evidence>
<keyword evidence="3" id="KW-0238">DNA-binding</keyword>
<evidence type="ECO:0000313" key="6">
    <source>
        <dbReference type="EMBL" id="RHA66304.1"/>
    </source>
</evidence>
<dbReference type="EMBL" id="QSFP01000013">
    <property type="protein sequence ID" value="RHA66304.1"/>
    <property type="molecule type" value="Genomic_DNA"/>
</dbReference>
<dbReference type="Gene3D" id="1.10.10.10">
    <property type="entry name" value="Winged helix-like DNA-binding domain superfamily/Winged helix DNA-binding domain"/>
    <property type="match status" value="1"/>
</dbReference>
<dbReference type="InterPro" id="IPR036390">
    <property type="entry name" value="WH_DNA-bd_sf"/>
</dbReference>
<reference evidence="5 8" key="2">
    <citation type="submission" date="2019-10" db="EMBL/GenBank/DDBJ databases">
        <title>Roseburia spp. ameliorate alcoholic fatty liver via restoration of gut barrier function.</title>
        <authorList>
            <person name="Seo B."/>
            <person name="Ko G."/>
        </authorList>
    </citation>
    <scope>NUCLEOTIDE SEQUENCE [LARGE SCALE GENOMIC DNA]</scope>
    <source>
        <strain evidence="5 8">SNUG30017</strain>
    </source>
</reference>
<dbReference type="EMBL" id="WGGT01000029">
    <property type="protein sequence ID" value="MVQ47294.1"/>
    <property type="molecule type" value="Genomic_DNA"/>
</dbReference>
<dbReference type="InterPro" id="IPR036388">
    <property type="entry name" value="WH-like_DNA-bd_sf"/>
</dbReference>
<evidence type="ECO:0000256" key="3">
    <source>
        <dbReference type="ARBA" id="ARBA00023125"/>
    </source>
</evidence>
<evidence type="ECO:0000313" key="5">
    <source>
        <dbReference type="EMBL" id="MVQ47294.1"/>
    </source>
</evidence>
<gene>
    <name evidence="6" type="ORF">DW927_12265</name>
    <name evidence="5" type="ORF">GCK47_16780</name>
</gene>
<dbReference type="RefSeq" id="WP_118591839.1">
    <property type="nucleotide sequence ID" value="NZ_QSFP01000013.1"/>
</dbReference>
<accession>A0A3R6DEG9</accession>
<proteinExistence type="inferred from homology"/>
<dbReference type="GO" id="GO:0045892">
    <property type="term" value="P:negative regulation of DNA-templated transcription"/>
    <property type="evidence" value="ECO:0007669"/>
    <property type="project" value="InterPro"/>
</dbReference>
<dbReference type="GO" id="GO:0003677">
    <property type="term" value="F:DNA binding"/>
    <property type="evidence" value="ECO:0007669"/>
    <property type="project" value="UniProtKB-KW"/>
</dbReference>
<comment type="similarity">
    <text evidence="1">Belongs to the BlaI transcriptional regulatory family.</text>
</comment>
<dbReference type="PIRSF" id="PIRSF019455">
    <property type="entry name" value="CopR_AtkY"/>
    <property type="match status" value="1"/>
</dbReference>
<dbReference type="SUPFAM" id="SSF46785">
    <property type="entry name" value="Winged helix' DNA-binding domain"/>
    <property type="match status" value="1"/>
</dbReference>
<dbReference type="AlphaFoldDB" id="A0A3R6DEG9"/>
<evidence type="ECO:0000256" key="1">
    <source>
        <dbReference type="ARBA" id="ARBA00011046"/>
    </source>
</evidence>
<keyword evidence="2" id="KW-0805">Transcription regulation</keyword>
<comment type="caution">
    <text evidence="6">The sequence shown here is derived from an EMBL/GenBank/DDBJ whole genome shotgun (WGS) entry which is preliminary data.</text>
</comment>
<keyword evidence="4" id="KW-0804">Transcription</keyword>